<dbReference type="GeneID" id="7829260"/>
<dbReference type="STRING" id="312017.I7MKJ5"/>
<dbReference type="InterPro" id="IPR042453">
    <property type="entry name" value="WDR53"/>
</dbReference>
<dbReference type="SUPFAM" id="SSF50978">
    <property type="entry name" value="WD40 repeat-like"/>
    <property type="match status" value="1"/>
</dbReference>
<evidence type="ECO:0000256" key="1">
    <source>
        <dbReference type="ARBA" id="ARBA00022574"/>
    </source>
</evidence>
<dbReference type="InterPro" id="IPR001680">
    <property type="entry name" value="WD40_rpt"/>
</dbReference>
<evidence type="ECO:0000313" key="4">
    <source>
        <dbReference type="EMBL" id="EAR99390.2"/>
    </source>
</evidence>
<gene>
    <name evidence="4" type="ORF">TTHERM_00133560</name>
</gene>
<evidence type="ECO:0000313" key="5">
    <source>
        <dbReference type="Proteomes" id="UP000009168"/>
    </source>
</evidence>
<dbReference type="Proteomes" id="UP000009168">
    <property type="component" value="Unassembled WGS sequence"/>
</dbReference>
<name>I7MKJ5_TETTS</name>
<dbReference type="InterPro" id="IPR036322">
    <property type="entry name" value="WD40_repeat_dom_sf"/>
</dbReference>
<dbReference type="AlphaFoldDB" id="I7MKJ5"/>
<dbReference type="KEGG" id="tet:TTHERM_00133560"/>
<dbReference type="Gene3D" id="2.130.10.10">
    <property type="entry name" value="YVTN repeat-like/Quinoprotein amine dehydrogenase"/>
    <property type="match status" value="2"/>
</dbReference>
<sequence>MDTKQNSSSIYVESKKGAHSKPIISIDVNKSNPFQALTSSDDKTLRLWDLKSKISVKMFTSNEQKKAEQIANCIFGPEFQIYVAASKNVIQYDLRKEGIVVTSIEKASNFEMDDINQISLDQNNKFLACCDDQGDTHLLDPMTLERQKTLGMQHINISFSTDFCYSDSNYTKPMCITSGFDCKLILWDIEEKKILRQNNIYEICQKYFPGQLLCPPNIYNVHGNKTQILVSTETGHILCFTQKELKKPKYIIDGHLGKVMRSVFAKFNENRIISCSTDKTFAIWDTANRNEFDIPQMVERISIPEKPNWIETSKNNQIFVPDITPILNIYTIKA</sequence>
<protein>
    <submittedName>
        <fullName evidence="4">WD domain, G-beta repeat protein</fullName>
    </submittedName>
</protein>
<evidence type="ECO:0000256" key="3">
    <source>
        <dbReference type="PROSITE-ProRule" id="PRU00221"/>
    </source>
</evidence>
<evidence type="ECO:0000256" key="2">
    <source>
        <dbReference type="ARBA" id="ARBA00022737"/>
    </source>
</evidence>
<dbReference type="Pfam" id="PF00400">
    <property type="entry name" value="WD40"/>
    <property type="match status" value="2"/>
</dbReference>
<dbReference type="InterPro" id="IPR015943">
    <property type="entry name" value="WD40/YVTN_repeat-like_dom_sf"/>
</dbReference>
<dbReference type="PANTHER" id="PTHR44666:SF1">
    <property type="entry name" value="WD REPEAT-CONTAINING PROTEIN 53"/>
    <property type="match status" value="1"/>
</dbReference>
<keyword evidence="5" id="KW-1185">Reference proteome</keyword>
<proteinExistence type="predicted"/>
<dbReference type="OrthoDB" id="2161379at2759"/>
<feature type="repeat" description="WD" evidence="3">
    <location>
        <begin position="16"/>
        <end position="58"/>
    </location>
</feature>
<organism evidence="4 5">
    <name type="scientific">Tetrahymena thermophila (strain SB210)</name>
    <dbReference type="NCBI Taxonomy" id="312017"/>
    <lineage>
        <taxon>Eukaryota</taxon>
        <taxon>Sar</taxon>
        <taxon>Alveolata</taxon>
        <taxon>Ciliophora</taxon>
        <taxon>Intramacronucleata</taxon>
        <taxon>Oligohymenophorea</taxon>
        <taxon>Hymenostomatida</taxon>
        <taxon>Tetrahymenina</taxon>
        <taxon>Tetrahymenidae</taxon>
        <taxon>Tetrahymena</taxon>
    </lineage>
</organism>
<dbReference type="PANTHER" id="PTHR44666">
    <property type="entry name" value="WD REPEAT-CONTAINING PROTEIN 53"/>
    <property type="match status" value="1"/>
</dbReference>
<dbReference type="InParanoid" id="I7MKJ5"/>
<keyword evidence="2" id="KW-0677">Repeat</keyword>
<dbReference type="EMBL" id="GG662639">
    <property type="protein sequence ID" value="EAR99390.2"/>
    <property type="molecule type" value="Genomic_DNA"/>
</dbReference>
<dbReference type="InterPro" id="IPR019775">
    <property type="entry name" value="WD40_repeat_CS"/>
</dbReference>
<dbReference type="PROSITE" id="PS00678">
    <property type="entry name" value="WD_REPEATS_1"/>
    <property type="match status" value="1"/>
</dbReference>
<dbReference type="PROSITE" id="PS50082">
    <property type="entry name" value="WD_REPEATS_2"/>
    <property type="match status" value="1"/>
</dbReference>
<dbReference type="RefSeq" id="XP_001019635.2">
    <property type="nucleotide sequence ID" value="XM_001019635.2"/>
</dbReference>
<keyword evidence="1 3" id="KW-0853">WD repeat</keyword>
<accession>I7MKJ5</accession>
<reference evidence="5" key="1">
    <citation type="journal article" date="2006" name="PLoS Biol.">
        <title>Macronuclear genome sequence of the ciliate Tetrahymena thermophila, a model eukaryote.</title>
        <authorList>
            <person name="Eisen J.A."/>
            <person name="Coyne R.S."/>
            <person name="Wu M."/>
            <person name="Wu D."/>
            <person name="Thiagarajan M."/>
            <person name="Wortman J.R."/>
            <person name="Badger J.H."/>
            <person name="Ren Q."/>
            <person name="Amedeo P."/>
            <person name="Jones K.M."/>
            <person name="Tallon L.J."/>
            <person name="Delcher A.L."/>
            <person name="Salzberg S.L."/>
            <person name="Silva J.C."/>
            <person name="Haas B.J."/>
            <person name="Majoros W.H."/>
            <person name="Farzad M."/>
            <person name="Carlton J.M."/>
            <person name="Smith R.K. Jr."/>
            <person name="Garg J."/>
            <person name="Pearlman R.E."/>
            <person name="Karrer K.M."/>
            <person name="Sun L."/>
            <person name="Manning G."/>
            <person name="Elde N.C."/>
            <person name="Turkewitz A.P."/>
            <person name="Asai D.J."/>
            <person name="Wilkes D.E."/>
            <person name="Wang Y."/>
            <person name="Cai H."/>
            <person name="Collins K."/>
            <person name="Stewart B.A."/>
            <person name="Lee S.R."/>
            <person name="Wilamowska K."/>
            <person name="Weinberg Z."/>
            <person name="Ruzzo W.L."/>
            <person name="Wloga D."/>
            <person name="Gaertig J."/>
            <person name="Frankel J."/>
            <person name="Tsao C.-C."/>
            <person name="Gorovsky M.A."/>
            <person name="Keeling P.J."/>
            <person name="Waller R.F."/>
            <person name="Patron N.J."/>
            <person name="Cherry J.M."/>
            <person name="Stover N.A."/>
            <person name="Krieger C.J."/>
            <person name="del Toro C."/>
            <person name="Ryder H.F."/>
            <person name="Williamson S.C."/>
            <person name="Barbeau R.A."/>
            <person name="Hamilton E.P."/>
            <person name="Orias E."/>
        </authorList>
    </citation>
    <scope>NUCLEOTIDE SEQUENCE [LARGE SCALE GENOMIC DNA]</scope>
    <source>
        <strain evidence="5">SB210</strain>
    </source>
</reference>
<dbReference type="SMART" id="SM00320">
    <property type="entry name" value="WD40"/>
    <property type="match status" value="4"/>
</dbReference>